<comment type="caution">
    <text evidence="1">The sequence shown here is derived from an EMBL/GenBank/DDBJ whole genome shotgun (WGS) entry which is preliminary data.</text>
</comment>
<evidence type="ECO:0000313" key="1">
    <source>
        <dbReference type="EMBL" id="CAI5721936.1"/>
    </source>
</evidence>
<protein>
    <submittedName>
        <fullName evidence="1">Uncharacterized protein</fullName>
    </submittedName>
</protein>
<proteinExistence type="predicted"/>
<dbReference type="EMBL" id="CANTFL010000394">
    <property type="protein sequence ID" value="CAI5721936.1"/>
    <property type="molecule type" value="Genomic_DNA"/>
</dbReference>
<organism evidence="1 2">
    <name type="scientific">Hyaloperonospora brassicae</name>
    <name type="common">Brassica downy mildew</name>
    <name type="synonym">Peronospora brassicae</name>
    <dbReference type="NCBI Taxonomy" id="162125"/>
    <lineage>
        <taxon>Eukaryota</taxon>
        <taxon>Sar</taxon>
        <taxon>Stramenopiles</taxon>
        <taxon>Oomycota</taxon>
        <taxon>Peronosporomycetes</taxon>
        <taxon>Peronosporales</taxon>
        <taxon>Peronosporaceae</taxon>
        <taxon>Hyaloperonospora</taxon>
    </lineage>
</organism>
<evidence type="ECO:0000313" key="2">
    <source>
        <dbReference type="Proteomes" id="UP001162031"/>
    </source>
</evidence>
<gene>
    <name evidence="1" type="ORF">HBR001_LOCUS2745</name>
</gene>
<dbReference type="Proteomes" id="UP001162031">
    <property type="component" value="Unassembled WGS sequence"/>
</dbReference>
<keyword evidence="2" id="KW-1185">Reference proteome</keyword>
<reference evidence="1" key="1">
    <citation type="submission" date="2022-12" db="EMBL/GenBank/DDBJ databases">
        <authorList>
            <person name="Webb A."/>
        </authorList>
    </citation>
    <scope>NUCLEOTIDE SEQUENCE</scope>
    <source>
        <strain evidence="1">Hp1</strain>
    </source>
</reference>
<sequence>MNPILGFPIVDDSTRASAAPGRKRDVQIPAVVGNSQAHERGAGTDERVFTMLQPLADCMQALETSKMQVDEKERLRGAINTSFYASDLGRGMGGALTHGMDLATTRLDQHADELVAQLRRSLFEPFGPQRGGR</sequence>
<dbReference type="AlphaFoldDB" id="A0AAV0TL41"/>
<name>A0AAV0TL41_HYABA</name>
<accession>A0AAV0TL41</accession>